<feature type="chain" id="PRO_5031138328" evidence="3">
    <location>
        <begin position="26"/>
        <end position="352"/>
    </location>
</feature>
<organism evidence="4 5">
    <name type="scientific">Runella defluvii</name>
    <dbReference type="NCBI Taxonomy" id="370973"/>
    <lineage>
        <taxon>Bacteria</taxon>
        <taxon>Pseudomonadati</taxon>
        <taxon>Bacteroidota</taxon>
        <taxon>Cytophagia</taxon>
        <taxon>Cytophagales</taxon>
        <taxon>Spirosomataceae</taxon>
        <taxon>Runella</taxon>
    </lineage>
</organism>
<reference evidence="4 5" key="1">
    <citation type="submission" date="2020-08" db="EMBL/GenBank/DDBJ databases">
        <title>Genomic Encyclopedia of Type Strains, Phase IV (KMG-IV): sequencing the most valuable type-strain genomes for metagenomic binning, comparative biology and taxonomic classification.</title>
        <authorList>
            <person name="Goeker M."/>
        </authorList>
    </citation>
    <scope>NUCLEOTIDE SEQUENCE [LARGE SCALE GENOMIC DNA]</scope>
    <source>
        <strain evidence="4 5">DSM 17976</strain>
    </source>
</reference>
<dbReference type="CDD" id="cd04513">
    <property type="entry name" value="Glycosylasparaginase"/>
    <property type="match status" value="1"/>
</dbReference>
<dbReference type="SUPFAM" id="SSF56235">
    <property type="entry name" value="N-terminal nucleophile aminohydrolases (Ntn hydrolases)"/>
    <property type="match status" value="1"/>
</dbReference>
<dbReference type="Pfam" id="PF01112">
    <property type="entry name" value="Asparaginase_2"/>
    <property type="match status" value="1"/>
</dbReference>
<evidence type="ECO:0000256" key="3">
    <source>
        <dbReference type="SAM" id="SignalP"/>
    </source>
</evidence>
<keyword evidence="5" id="KW-1185">Reference proteome</keyword>
<proteinExistence type="predicted"/>
<dbReference type="RefSeq" id="WP_183975193.1">
    <property type="nucleotide sequence ID" value="NZ_JACIBY010000006.1"/>
</dbReference>
<gene>
    <name evidence="4" type="ORF">FHS57_003163</name>
</gene>
<dbReference type="EC" id="3.5.1.26" evidence="4"/>
<dbReference type="PANTHER" id="PTHR10188:SF6">
    <property type="entry name" value="N(4)-(BETA-N-ACETYLGLUCOSAMINYL)-L-ASPARAGINASE"/>
    <property type="match status" value="1"/>
</dbReference>
<keyword evidence="3" id="KW-0732">Signal</keyword>
<evidence type="ECO:0000256" key="1">
    <source>
        <dbReference type="PIRSR" id="PIRSR600246-1"/>
    </source>
</evidence>
<dbReference type="Gene3D" id="3.60.20.30">
    <property type="entry name" value="(Glycosyl)asparaginase"/>
    <property type="match status" value="1"/>
</dbReference>
<sequence length="352" mass="37757">MKSRRSFLRWSALSMPLLSMGKVFAKSSPSVVTKPIVVSTWDSGLPVNAVAWKVLKQPNSRALDAVEAGARSIEDTINCCVGLGGNPDREGKVTLDASIMDDKFNCGSVMALEQIKHPISVARKVMETTPHVQLVGDGALQFALESGFQKESGKLSADAEKTYKQWLKKSEYKPVINIEQQQGKGQKTKAGHGPFAPNFFDDGSFNHDTMGTIAMDATGNLSGACTTSGMGFKMRGRVGDSPIIGAGLYVDNEVGAATGSGQGEEVLRVAGAFLIVEMMRQGKSPEEACKIAVERIVRINPTKAKDFQVGFIAINKQGEYGAYSLHHGFSYAVTLADDGGKVFMAKSHFPKA</sequence>
<dbReference type="PANTHER" id="PTHR10188">
    <property type="entry name" value="L-ASPARAGINASE"/>
    <property type="match status" value="1"/>
</dbReference>
<dbReference type="EMBL" id="JACIBY010000006">
    <property type="protein sequence ID" value="MBB3839157.1"/>
    <property type="molecule type" value="Genomic_DNA"/>
</dbReference>
<dbReference type="InterPro" id="IPR000246">
    <property type="entry name" value="Peptidase_T2"/>
</dbReference>
<feature type="active site" description="Nucleophile" evidence="1">
    <location>
        <position position="209"/>
    </location>
</feature>
<name>A0A7W5ZP43_9BACT</name>
<dbReference type="InterPro" id="IPR029055">
    <property type="entry name" value="Ntn_hydrolases_N"/>
</dbReference>
<dbReference type="FunFam" id="3.60.20.30:FF:000005">
    <property type="entry name" value="N(4)-(Beta-N-acetylglucosaminyl)-L-asparaginase"/>
    <property type="match status" value="1"/>
</dbReference>
<dbReference type="GO" id="GO:0003948">
    <property type="term" value="F:N4-(beta-N-acetylglucosaminyl)-L-asparaginase activity"/>
    <property type="evidence" value="ECO:0007669"/>
    <property type="project" value="UniProtKB-EC"/>
</dbReference>
<accession>A0A7W5ZP43</accession>
<evidence type="ECO:0000313" key="5">
    <source>
        <dbReference type="Proteomes" id="UP000541352"/>
    </source>
</evidence>
<dbReference type="AlphaFoldDB" id="A0A7W5ZP43"/>
<feature type="site" description="Cleavage; by autolysis" evidence="2">
    <location>
        <begin position="208"/>
        <end position="209"/>
    </location>
</feature>
<protein>
    <submittedName>
        <fullName evidence="4">N4-(Beta-N-acetylglucosaminyl)-L-asparaginase</fullName>
        <ecNumber evidence="4">3.5.1.26</ecNumber>
    </submittedName>
</protein>
<comment type="caution">
    <text evidence="4">The sequence shown here is derived from an EMBL/GenBank/DDBJ whole genome shotgun (WGS) entry which is preliminary data.</text>
</comment>
<dbReference type="Proteomes" id="UP000541352">
    <property type="component" value="Unassembled WGS sequence"/>
</dbReference>
<feature type="signal peptide" evidence="3">
    <location>
        <begin position="1"/>
        <end position="25"/>
    </location>
</feature>
<evidence type="ECO:0000256" key="2">
    <source>
        <dbReference type="PIRSR" id="PIRSR600246-3"/>
    </source>
</evidence>
<evidence type="ECO:0000313" key="4">
    <source>
        <dbReference type="EMBL" id="MBB3839157.1"/>
    </source>
</evidence>
<dbReference type="GO" id="GO:0005737">
    <property type="term" value="C:cytoplasm"/>
    <property type="evidence" value="ECO:0007669"/>
    <property type="project" value="TreeGrafter"/>
</dbReference>
<keyword evidence="4" id="KW-0378">Hydrolase</keyword>